<dbReference type="AlphaFoldDB" id="A0A9Q6EV21"/>
<proteinExistence type="predicted"/>
<evidence type="ECO:0000256" key="2">
    <source>
        <dbReference type="SAM" id="Phobius"/>
    </source>
</evidence>
<evidence type="ECO:0000256" key="1">
    <source>
        <dbReference type="SAM" id="MobiDB-lite"/>
    </source>
</evidence>
<sequence length="252" mass="27805">MNDENKMPVPDEAQAFPAHAEDDIATLEREARAKREAELLNAQDDEEKDPVQPAVNKLKKRKRGKATAFLAIVAVTLIFLAWGGNWVYRNILWQPTEEKKQDTAPQTNKTDYRQRNDLGMSTDTAEEEPEQQDNGQSSTGGTGQVAPAAPPELNKASFLIRRDGSATTQNPVKTRQQEMTLTSATTTGQQDSSAATNTAAPPPGQSPAPVRRIPYNPDLYIPENTSIPCSLDRRFVSDRAGKLRCTVTTDIW</sequence>
<feature type="region of interest" description="Disordered" evidence="1">
    <location>
        <begin position="1"/>
        <end position="21"/>
    </location>
</feature>
<dbReference type="InterPro" id="IPR042217">
    <property type="entry name" value="T4SS_VirB10/TrbI"/>
</dbReference>
<keyword evidence="2" id="KW-0812">Transmembrane</keyword>
<feature type="compositionally biased region" description="Polar residues" evidence="1">
    <location>
        <begin position="165"/>
        <end position="193"/>
    </location>
</feature>
<keyword evidence="2" id="KW-0472">Membrane</keyword>
<organism evidence="3 4">
    <name type="scientific">Klebsiella pneumoniae</name>
    <dbReference type="NCBI Taxonomy" id="573"/>
    <lineage>
        <taxon>Bacteria</taxon>
        <taxon>Pseudomonadati</taxon>
        <taxon>Pseudomonadota</taxon>
        <taxon>Gammaproteobacteria</taxon>
        <taxon>Enterobacterales</taxon>
        <taxon>Enterobacteriaceae</taxon>
        <taxon>Klebsiella/Raoultella group</taxon>
        <taxon>Klebsiella</taxon>
        <taxon>Klebsiella pneumoniae complex</taxon>
    </lineage>
</organism>
<keyword evidence="2" id="KW-1133">Transmembrane helix</keyword>
<evidence type="ECO:0000313" key="4">
    <source>
        <dbReference type="Proteomes" id="UP000234439"/>
    </source>
</evidence>
<name>A0A9Q6EV21_KLEPN</name>
<feature type="transmembrane region" description="Helical" evidence="2">
    <location>
        <begin position="66"/>
        <end position="88"/>
    </location>
</feature>
<gene>
    <name evidence="3" type="ORF">B6I68_26375</name>
</gene>
<dbReference type="EMBL" id="NCMJ01000160">
    <property type="protein sequence ID" value="PLE24733.1"/>
    <property type="molecule type" value="Genomic_DNA"/>
</dbReference>
<protein>
    <submittedName>
        <fullName evidence="3">Type VI secretion protein</fullName>
    </submittedName>
</protein>
<dbReference type="Proteomes" id="UP000234439">
    <property type="component" value="Unassembled WGS sequence"/>
</dbReference>
<feature type="region of interest" description="Disordered" evidence="1">
    <location>
        <begin position="35"/>
        <end position="60"/>
    </location>
</feature>
<feature type="region of interest" description="Disordered" evidence="1">
    <location>
        <begin position="123"/>
        <end position="213"/>
    </location>
</feature>
<comment type="caution">
    <text evidence="3">The sequence shown here is derived from an EMBL/GenBank/DDBJ whole genome shotgun (WGS) entry which is preliminary data.</text>
</comment>
<accession>A0A9Q6EV21</accession>
<evidence type="ECO:0000313" key="3">
    <source>
        <dbReference type="EMBL" id="PLE24733.1"/>
    </source>
</evidence>
<feature type="non-terminal residue" evidence="3">
    <location>
        <position position="252"/>
    </location>
</feature>
<reference evidence="3 4" key="1">
    <citation type="journal article" date="2017" name="J. Infect. Dis.">
        <title>An Analysis of the Epidemic of Klebsiella pneumoniae Carbapenemase-Producing K. pneumoniae: Convergence of Two Evolutionary Mechanisms Creates the Perfect Storm.</title>
        <authorList>
            <person name="Rojas L.J."/>
            <person name="Weinstock G.M."/>
            <person name="De La Cadena E."/>
            <person name="Diaz L."/>
            <person name="Rios R."/>
            <person name="Hanson B.M."/>
            <person name="Brown J.S."/>
            <person name="Vats P."/>
            <person name="Phillips D.S."/>
            <person name="Nguyen H."/>
            <person name="Hujer K.M."/>
            <person name="Correa A."/>
            <person name="Adams M.D."/>
            <person name="Perez F."/>
            <person name="Sodergren E."/>
            <person name="Narechania A."/>
            <person name="Planet P.J."/>
            <person name="Villegas M.V."/>
            <person name="Bonomo R.A."/>
            <person name="Arias C.A."/>
        </authorList>
    </citation>
    <scope>NUCLEOTIDE SEQUENCE [LARGE SCALE GENOMIC DNA]</scope>
    <source>
        <strain evidence="3 4">COL-Kpn30</strain>
    </source>
</reference>
<dbReference type="Gene3D" id="2.40.128.260">
    <property type="entry name" value="Type IV secretion system, VirB10/TraB/TrbI"/>
    <property type="match status" value="1"/>
</dbReference>